<dbReference type="Proteomes" id="UP000239800">
    <property type="component" value="Unassembled WGS sequence"/>
</dbReference>
<dbReference type="PANTHER" id="PTHR46111">
    <property type="entry name" value="RIBOSOMAL RNA SMALL SUBUNIT METHYLTRANSFERASE I"/>
    <property type="match status" value="1"/>
</dbReference>
<evidence type="ECO:0000256" key="2">
    <source>
        <dbReference type="ARBA" id="ARBA00022552"/>
    </source>
</evidence>
<evidence type="ECO:0000313" key="7">
    <source>
        <dbReference type="EMBL" id="PQB04010.1"/>
    </source>
</evidence>
<evidence type="ECO:0000256" key="5">
    <source>
        <dbReference type="ARBA" id="ARBA00022691"/>
    </source>
</evidence>
<keyword evidence="2" id="KW-0698">rRNA processing</keyword>
<evidence type="ECO:0000259" key="6">
    <source>
        <dbReference type="Pfam" id="PF00590"/>
    </source>
</evidence>
<dbReference type="Gene3D" id="3.30.950.10">
    <property type="entry name" value="Methyltransferase, Cobalt-precorrin-4 Transmethylase, Domain 2"/>
    <property type="match status" value="1"/>
</dbReference>
<dbReference type="EMBL" id="MQUB01000001">
    <property type="protein sequence ID" value="PQB04010.1"/>
    <property type="molecule type" value="Genomic_DNA"/>
</dbReference>
<proteinExistence type="predicted"/>
<dbReference type="GO" id="GO:0008168">
    <property type="term" value="F:methyltransferase activity"/>
    <property type="evidence" value="ECO:0007669"/>
    <property type="project" value="UniProtKB-KW"/>
</dbReference>
<dbReference type="CDD" id="cd11649">
    <property type="entry name" value="RsmI_like"/>
    <property type="match status" value="1"/>
</dbReference>
<gene>
    <name evidence="7" type="ORF">BST85_03155</name>
</gene>
<reference evidence="7 8" key="1">
    <citation type="submission" date="2016-11" db="EMBL/GenBank/DDBJ databases">
        <title>Trade-off between light-utilization and light-protection in marine flavobacteria.</title>
        <authorList>
            <person name="Kumagai Y."/>
        </authorList>
    </citation>
    <scope>NUCLEOTIDE SEQUENCE [LARGE SCALE GENOMIC DNA]</scope>
    <source>
        <strain evidence="7 8">NBRC 107741</strain>
    </source>
</reference>
<dbReference type="InterPro" id="IPR035996">
    <property type="entry name" value="4pyrrol_Methylase_sf"/>
</dbReference>
<keyword evidence="5" id="KW-0949">S-adenosyl-L-methionine</keyword>
<dbReference type="PIRSF" id="PIRSF005917">
    <property type="entry name" value="MTase_YraL"/>
    <property type="match status" value="1"/>
</dbReference>
<accession>A0A2S7KN44</accession>
<evidence type="ECO:0000256" key="3">
    <source>
        <dbReference type="ARBA" id="ARBA00022603"/>
    </source>
</evidence>
<protein>
    <submittedName>
        <fullName evidence="7">SAM-dependent methyltransferase</fullName>
    </submittedName>
</protein>
<dbReference type="PANTHER" id="PTHR46111:SF2">
    <property type="entry name" value="SAM-DEPENDENT METHYLTRANSFERASE"/>
    <property type="match status" value="1"/>
</dbReference>
<dbReference type="GO" id="GO:0006364">
    <property type="term" value="P:rRNA processing"/>
    <property type="evidence" value="ECO:0007669"/>
    <property type="project" value="UniProtKB-KW"/>
</dbReference>
<comment type="caution">
    <text evidence="7">The sequence shown here is derived from an EMBL/GenBank/DDBJ whole genome shotgun (WGS) entry which is preliminary data.</text>
</comment>
<dbReference type="InterPro" id="IPR008189">
    <property type="entry name" value="rRNA_ssu_MeTfrase_I"/>
</dbReference>
<dbReference type="Pfam" id="PF00590">
    <property type="entry name" value="TP_methylase"/>
    <property type="match status" value="1"/>
</dbReference>
<name>A0A2S7KN44_9FLAO</name>
<keyword evidence="3 7" id="KW-0489">Methyltransferase</keyword>
<dbReference type="GO" id="GO:0032259">
    <property type="term" value="P:methylation"/>
    <property type="evidence" value="ECO:0007669"/>
    <property type="project" value="UniProtKB-KW"/>
</dbReference>
<organism evidence="7 8">
    <name type="scientific">Aureitalea marina</name>
    <dbReference type="NCBI Taxonomy" id="930804"/>
    <lineage>
        <taxon>Bacteria</taxon>
        <taxon>Pseudomonadati</taxon>
        <taxon>Bacteroidota</taxon>
        <taxon>Flavobacteriia</taxon>
        <taxon>Flavobacteriales</taxon>
        <taxon>Flavobacteriaceae</taxon>
        <taxon>Aureitalea</taxon>
    </lineage>
</organism>
<keyword evidence="4 7" id="KW-0808">Transferase</keyword>
<dbReference type="OrthoDB" id="7061662at2"/>
<dbReference type="InterPro" id="IPR014776">
    <property type="entry name" value="4pyrrole_Mease_sub2"/>
</dbReference>
<evidence type="ECO:0000256" key="4">
    <source>
        <dbReference type="ARBA" id="ARBA00022679"/>
    </source>
</evidence>
<dbReference type="SUPFAM" id="SSF53790">
    <property type="entry name" value="Tetrapyrrole methylase"/>
    <property type="match status" value="1"/>
</dbReference>
<sequence>MAEDKGNLYLIPNTLGETPPLEVLPLLVKKAVEEIDHYIAEHEKAARKFIKLIVPRKSQGDLQFSQINKFTDPADIPAMLEPCRQGLDVGIISDAGCPAIADPGALVVREAHREGIRVVPLVGPSSILMALMASGMNGQSFAFNGYLPIDKQERKQRLKQLERLSVETGQSQAFIETPYRNNQLMEAMLRSLSPQTDLCVAADISLPTEYILTQTIEEWKKTRVDLNKRPTLFVLHRH</sequence>
<dbReference type="Gene3D" id="3.40.1010.10">
    <property type="entry name" value="Cobalt-precorrin-4 Transmethylase, Domain 1"/>
    <property type="match status" value="1"/>
</dbReference>
<dbReference type="InterPro" id="IPR014777">
    <property type="entry name" value="4pyrrole_Mease_sub1"/>
</dbReference>
<dbReference type="RefSeq" id="WP_104811934.1">
    <property type="nucleotide sequence ID" value="NZ_MQUB01000001.1"/>
</dbReference>
<feature type="domain" description="Tetrapyrrole methylase" evidence="6">
    <location>
        <begin position="29"/>
        <end position="218"/>
    </location>
</feature>
<evidence type="ECO:0000313" key="8">
    <source>
        <dbReference type="Proteomes" id="UP000239800"/>
    </source>
</evidence>
<dbReference type="AlphaFoldDB" id="A0A2S7KN44"/>
<dbReference type="InterPro" id="IPR000878">
    <property type="entry name" value="4pyrrol_Mease"/>
</dbReference>
<evidence type="ECO:0000256" key="1">
    <source>
        <dbReference type="ARBA" id="ARBA00022490"/>
    </source>
</evidence>
<keyword evidence="8" id="KW-1185">Reference proteome</keyword>
<keyword evidence="1" id="KW-0963">Cytoplasm</keyword>